<dbReference type="EMBL" id="JALNTZ010000004">
    <property type="protein sequence ID" value="KAJ3653379.1"/>
    <property type="molecule type" value="Genomic_DNA"/>
</dbReference>
<dbReference type="AlphaFoldDB" id="A0AA38MEX0"/>
<gene>
    <name evidence="1" type="ORF">Zmor_012633</name>
</gene>
<evidence type="ECO:0000313" key="1">
    <source>
        <dbReference type="EMBL" id="KAJ3653379.1"/>
    </source>
</evidence>
<dbReference type="Proteomes" id="UP001168821">
    <property type="component" value="Unassembled WGS sequence"/>
</dbReference>
<sequence length="111" mass="12612">MIDRLSYKYRYQPRPVLLIRTSDITKAANQYRKNSRVKTLLRTFQLPLEELNCSNSAGLNHRPCAVPSAALHDVASGSHKKVHLPDSEPMNLKNATQHKPTFTTSHMCFAH</sequence>
<protein>
    <submittedName>
        <fullName evidence="1">Uncharacterized protein</fullName>
    </submittedName>
</protein>
<accession>A0AA38MEX0</accession>
<name>A0AA38MEX0_9CUCU</name>
<proteinExistence type="predicted"/>
<keyword evidence="2" id="KW-1185">Reference proteome</keyword>
<comment type="caution">
    <text evidence="1">The sequence shown here is derived from an EMBL/GenBank/DDBJ whole genome shotgun (WGS) entry which is preliminary data.</text>
</comment>
<reference evidence="1" key="1">
    <citation type="journal article" date="2023" name="G3 (Bethesda)">
        <title>Whole genome assemblies of Zophobas morio and Tenebrio molitor.</title>
        <authorList>
            <person name="Kaur S."/>
            <person name="Stinson S.A."/>
            <person name="diCenzo G.C."/>
        </authorList>
    </citation>
    <scope>NUCLEOTIDE SEQUENCE</scope>
    <source>
        <strain evidence="1">QUZm001</strain>
    </source>
</reference>
<organism evidence="1 2">
    <name type="scientific">Zophobas morio</name>
    <dbReference type="NCBI Taxonomy" id="2755281"/>
    <lineage>
        <taxon>Eukaryota</taxon>
        <taxon>Metazoa</taxon>
        <taxon>Ecdysozoa</taxon>
        <taxon>Arthropoda</taxon>
        <taxon>Hexapoda</taxon>
        <taxon>Insecta</taxon>
        <taxon>Pterygota</taxon>
        <taxon>Neoptera</taxon>
        <taxon>Endopterygota</taxon>
        <taxon>Coleoptera</taxon>
        <taxon>Polyphaga</taxon>
        <taxon>Cucujiformia</taxon>
        <taxon>Tenebrionidae</taxon>
        <taxon>Zophobas</taxon>
    </lineage>
</organism>
<evidence type="ECO:0000313" key="2">
    <source>
        <dbReference type="Proteomes" id="UP001168821"/>
    </source>
</evidence>